<dbReference type="EMBL" id="ML769404">
    <property type="protein sequence ID" value="KAE9406081.1"/>
    <property type="molecule type" value="Genomic_DNA"/>
</dbReference>
<keyword evidence="3" id="KW-1185">Reference proteome</keyword>
<evidence type="ECO:0000256" key="1">
    <source>
        <dbReference type="SAM" id="MobiDB-lite"/>
    </source>
</evidence>
<sequence length="259" mass="29330">MPPPPPPPTLSSTPHAKPSFPIAQNYRDSLGLANQLRVLDSRWAHLFSVAPVINKLTKGRQRPEEFCKNAETLYEDVRVALDESQTRRALRRRLAATLELDQDQDSIVPGPPPVQAWPVSRVVKKALSSIRELVEPSLSLRSKSPSRTRPRKLKSRRVKKKDSRHSMRSTRQARPKRSNRHSDRDPDTDESRGRESKDYYSHSHSTPTPTRIGQLNTRLGVEAGDVIPIDIVHPQAMMKTDNTDTTIVIMIPRLASLRL</sequence>
<feature type="region of interest" description="Disordered" evidence="1">
    <location>
        <begin position="140"/>
        <end position="214"/>
    </location>
</feature>
<name>A0A6A4I6A5_9AGAR</name>
<proteinExistence type="predicted"/>
<reference evidence="2" key="1">
    <citation type="journal article" date="2019" name="Environ. Microbiol.">
        <title>Fungal ecological strategies reflected in gene transcription - a case study of two litter decomposers.</title>
        <authorList>
            <person name="Barbi F."/>
            <person name="Kohler A."/>
            <person name="Barry K."/>
            <person name="Baskaran P."/>
            <person name="Daum C."/>
            <person name="Fauchery L."/>
            <person name="Ihrmark K."/>
            <person name="Kuo A."/>
            <person name="LaButti K."/>
            <person name="Lipzen A."/>
            <person name="Morin E."/>
            <person name="Grigoriev I.V."/>
            <person name="Henrissat B."/>
            <person name="Lindahl B."/>
            <person name="Martin F."/>
        </authorList>
    </citation>
    <scope>NUCLEOTIDE SEQUENCE</scope>
    <source>
        <strain evidence="2">JB14</strain>
    </source>
</reference>
<dbReference type="AlphaFoldDB" id="A0A6A4I6A5"/>
<evidence type="ECO:0000313" key="2">
    <source>
        <dbReference type="EMBL" id="KAE9406081.1"/>
    </source>
</evidence>
<feature type="compositionally biased region" description="Basic and acidic residues" evidence="1">
    <location>
        <begin position="180"/>
        <end position="201"/>
    </location>
</feature>
<dbReference type="OrthoDB" id="3053951at2759"/>
<feature type="compositionally biased region" description="Basic residues" evidence="1">
    <location>
        <begin position="144"/>
        <end position="179"/>
    </location>
</feature>
<gene>
    <name evidence="2" type="ORF">BT96DRAFT_280158</name>
</gene>
<accession>A0A6A4I6A5</accession>
<organism evidence="2 3">
    <name type="scientific">Gymnopus androsaceus JB14</name>
    <dbReference type="NCBI Taxonomy" id="1447944"/>
    <lineage>
        <taxon>Eukaryota</taxon>
        <taxon>Fungi</taxon>
        <taxon>Dikarya</taxon>
        <taxon>Basidiomycota</taxon>
        <taxon>Agaricomycotina</taxon>
        <taxon>Agaricomycetes</taxon>
        <taxon>Agaricomycetidae</taxon>
        <taxon>Agaricales</taxon>
        <taxon>Marasmiineae</taxon>
        <taxon>Omphalotaceae</taxon>
        <taxon>Gymnopus</taxon>
    </lineage>
</organism>
<dbReference type="Proteomes" id="UP000799118">
    <property type="component" value="Unassembled WGS sequence"/>
</dbReference>
<feature type="compositionally biased region" description="Polar residues" evidence="1">
    <location>
        <begin position="202"/>
        <end position="214"/>
    </location>
</feature>
<evidence type="ECO:0000313" key="3">
    <source>
        <dbReference type="Proteomes" id="UP000799118"/>
    </source>
</evidence>
<protein>
    <submittedName>
        <fullName evidence="2">Uncharacterized protein</fullName>
    </submittedName>
</protein>